<protein>
    <submittedName>
        <fullName evidence="2">Uncharacterized protein</fullName>
    </submittedName>
</protein>
<keyword evidence="1" id="KW-1133">Transmembrane helix</keyword>
<feature type="transmembrane region" description="Helical" evidence="1">
    <location>
        <begin position="21"/>
        <end position="46"/>
    </location>
</feature>
<sequence>MESKFHRSSDEPQIKKHGAGRVTVFFLTLVIINVLLGIYTLYMLGFALAYDWTQLKTGSVQAILEAALQLLLLFSPVILTLIINRLLFRAFRGHGRFPRGVWFFAILAILAVQAATMYGILSFGFVNGINGFSVDSLAELRFPAN</sequence>
<name>A0A644X8B7_9ZZZZ</name>
<keyword evidence="1" id="KW-0812">Transmembrane</keyword>
<comment type="caution">
    <text evidence="2">The sequence shown here is derived from an EMBL/GenBank/DDBJ whole genome shotgun (WGS) entry which is preliminary data.</text>
</comment>
<organism evidence="2">
    <name type="scientific">bioreactor metagenome</name>
    <dbReference type="NCBI Taxonomy" id="1076179"/>
    <lineage>
        <taxon>unclassified sequences</taxon>
        <taxon>metagenomes</taxon>
        <taxon>ecological metagenomes</taxon>
    </lineage>
</organism>
<keyword evidence="1" id="KW-0472">Membrane</keyword>
<feature type="transmembrane region" description="Helical" evidence="1">
    <location>
        <begin position="66"/>
        <end position="88"/>
    </location>
</feature>
<evidence type="ECO:0000313" key="2">
    <source>
        <dbReference type="EMBL" id="MPM10384.1"/>
    </source>
</evidence>
<evidence type="ECO:0000256" key="1">
    <source>
        <dbReference type="SAM" id="Phobius"/>
    </source>
</evidence>
<dbReference type="EMBL" id="VSSQ01001686">
    <property type="protein sequence ID" value="MPM10384.1"/>
    <property type="molecule type" value="Genomic_DNA"/>
</dbReference>
<gene>
    <name evidence="2" type="ORF">SDC9_56715</name>
</gene>
<feature type="transmembrane region" description="Helical" evidence="1">
    <location>
        <begin position="100"/>
        <end position="126"/>
    </location>
</feature>
<dbReference type="AlphaFoldDB" id="A0A644X8B7"/>
<reference evidence="2" key="1">
    <citation type="submission" date="2019-08" db="EMBL/GenBank/DDBJ databases">
        <authorList>
            <person name="Kucharzyk K."/>
            <person name="Murdoch R.W."/>
            <person name="Higgins S."/>
            <person name="Loffler F."/>
        </authorList>
    </citation>
    <scope>NUCLEOTIDE SEQUENCE</scope>
</reference>
<accession>A0A644X8B7</accession>
<proteinExistence type="predicted"/>